<name>A0A165RRK3_9AGAM</name>
<organism evidence="1 2">
    <name type="scientific">Neolentinus lepideus HHB14362 ss-1</name>
    <dbReference type="NCBI Taxonomy" id="1314782"/>
    <lineage>
        <taxon>Eukaryota</taxon>
        <taxon>Fungi</taxon>
        <taxon>Dikarya</taxon>
        <taxon>Basidiomycota</taxon>
        <taxon>Agaricomycotina</taxon>
        <taxon>Agaricomycetes</taxon>
        <taxon>Gloeophyllales</taxon>
        <taxon>Gloeophyllaceae</taxon>
        <taxon>Neolentinus</taxon>
    </lineage>
</organism>
<proteinExistence type="predicted"/>
<dbReference type="EMBL" id="KV425579">
    <property type="protein sequence ID" value="KZT24174.1"/>
    <property type="molecule type" value="Genomic_DNA"/>
</dbReference>
<gene>
    <name evidence="1" type="ORF">NEOLEDRAFT_444298</name>
</gene>
<dbReference type="Proteomes" id="UP000076761">
    <property type="component" value="Unassembled WGS sequence"/>
</dbReference>
<accession>A0A165RRK3</accession>
<dbReference type="InParanoid" id="A0A165RRK3"/>
<evidence type="ECO:0000313" key="2">
    <source>
        <dbReference type="Proteomes" id="UP000076761"/>
    </source>
</evidence>
<sequence length="98" mass="10852">MSQHACVYTCLRTERVQTRVACLACTGRSRGWRADTSAEITIVSLLILLSTRPYEKGVQDPSNGSASRAIIDSPRSMVFRLSLNQTLDIFRPTTGMLC</sequence>
<dbReference type="AlphaFoldDB" id="A0A165RRK3"/>
<keyword evidence="2" id="KW-1185">Reference proteome</keyword>
<evidence type="ECO:0000313" key="1">
    <source>
        <dbReference type="EMBL" id="KZT24174.1"/>
    </source>
</evidence>
<protein>
    <submittedName>
        <fullName evidence="1">Uncharacterized protein</fullName>
    </submittedName>
</protein>
<reference evidence="1 2" key="1">
    <citation type="journal article" date="2016" name="Mol. Biol. Evol.">
        <title>Comparative Genomics of Early-Diverging Mushroom-Forming Fungi Provides Insights into the Origins of Lignocellulose Decay Capabilities.</title>
        <authorList>
            <person name="Nagy L.G."/>
            <person name="Riley R."/>
            <person name="Tritt A."/>
            <person name="Adam C."/>
            <person name="Daum C."/>
            <person name="Floudas D."/>
            <person name="Sun H."/>
            <person name="Yadav J.S."/>
            <person name="Pangilinan J."/>
            <person name="Larsson K.H."/>
            <person name="Matsuura K."/>
            <person name="Barry K."/>
            <person name="Labutti K."/>
            <person name="Kuo R."/>
            <person name="Ohm R.A."/>
            <person name="Bhattacharya S.S."/>
            <person name="Shirouzu T."/>
            <person name="Yoshinaga Y."/>
            <person name="Martin F.M."/>
            <person name="Grigoriev I.V."/>
            <person name="Hibbett D.S."/>
        </authorList>
    </citation>
    <scope>NUCLEOTIDE SEQUENCE [LARGE SCALE GENOMIC DNA]</scope>
    <source>
        <strain evidence="1 2">HHB14362 ss-1</strain>
    </source>
</reference>